<dbReference type="RefSeq" id="WP_415863186.1">
    <property type="nucleotide sequence ID" value="NZ_CP134536.1"/>
</dbReference>
<protein>
    <recommendedName>
        <fullName evidence="5">Sensor of ECF-type sigma factor</fullName>
    </recommendedName>
</protein>
<proteinExistence type="predicted"/>
<keyword evidence="1" id="KW-0175">Coiled coil</keyword>
<dbReference type="EMBL" id="CP134536">
    <property type="protein sequence ID" value="WNH13209.1"/>
    <property type="molecule type" value="Genomic_DNA"/>
</dbReference>
<organism evidence="3 4">
    <name type="scientific">Thalassobellus suaedae</name>
    <dbReference type="NCBI Taxonomy" id="3074124"/>
    <lineage>
        <taxon>Bacteria</taxon>
        <taxon>Pseudomonadati</taxon>
        <taxon>Bacteroidota</taxon>
        <taxon>Flavobacteriia</taxon>
        <taxon>Flavobacteriales</taxon>
        <taxon>Flavobacteriaceae</taxon>
        <taxon>Thalassobellus</taxon>
    </lineage>
</organism>
<reference evidence="3 4" key="1">
    <citation type="submission" date="2023-09" db="EMBL/GenBank/DDBJ databases">
        <title>Thalassobella suaedae gen. nov., sp. nov., a marine bacterium of the family Flavobacteriaceae isolated from a halophyte Suaeda japonica.</title>
        <authorList>
            <person name="Lee S.Y."/>
            <person name="Hwang C.Y."/>
        </authorList>
    </citation>
    <scope>NUCLEOTIDE SEQUENCE [LARGE SCALE GENOMIC DNA]</scope>
    <source>
        <strain evidence="3 4">HL-DH10</strain>
    </source>
</reference>
<name>A0ABY9Y4P6_9FLAO</name>
<feature type="coiled-coil region" evidence="1">
    <location>
        <begin position="79"/>
        <end position="106"/>
    </location>
</feature>
<evidence type="ECO:0000256" key="2">
    <source>
        <dbReference type="SAM" id="SignalP"/>
    </source>
</evidence>
<keyword evidence="4" id="KW-1185">Reference proteome</keyword>
<keyword evidence="2" id="KW-0732">Signal</keyword>
<feature type="signal peptide" evidence="2">
    <location>
        <begin position="1"/>
        <end position="19"/>
    </location>
</feature>
<evidence type="ECO:0000313" key="4">
    <source>
        <dbReference type="Proteomes" id="UP001303407"/>
    </source>
</evidence>
<evidence type="ECO:0008006" key="5">
    <source>
        <dbReference type="Google" id="ProtNLM"/>
    </source>
</evidence>
<sequence>MKKFILPLFVLLLSLSTFAQKGRDKIKALKVSFITERLELTEQEAQQFWPIYNAYDDVTIKIKFSDIRKIRHEIKQDIATMSNERATELLNQLSDLEKKLHDEDTKLISKLKKIISPKKIILLKISEEDFKKKLFEHFKQMRQNRKKPE</sequence>
<dbReference type="Proteomes" id="UP001303407">
    <property type="component" value="Chromosome"/>
</dbReference>
<accession>A0ABY9Y4P6</accession>
<evidence type="ECO:0000313" key="3">
    <source>
        <dbReference type="EMBL" id="WNH13209.1"/>
    </source>
</evidence>
<feature type="chain" id="PRO_5045623701" description="Sensor of ECF-type sigma factor" evidence="2">
    <location>
        <begin position="20"/>
        <end position="149"/>
    </location>
</feature>
<gene>
    <name evidence="3" type="ORF">RHP49_02895</name>
</gene>
<evidence type="ECO:0000256" key="1">
    <source>
        <dbReference type="SAM" id="Coils"/>
    </source>
</evidence>